<name>A0A0M2NAD4_9FIRM</name>
<organism evidence="1 2">
    <name type="scientific">Christensenella hongkongensis</name>
    <dbReference type="NCBI Taxonomy" id="270498"/>
    <lineage>
        <taxon>Bacteria</taxon>
        <taxon>Bacillati</taxon>
        <taxon>Bacillota</taxon>
        <taxon>Clostridia</taxon>
        <taxon>Christensenellales</taxon>
        <taxon>Christensenellaceae</taxon>
        <taxon>Christensenella</taxon>
    </lineage>
</organism>
<comment type="caution">
    <text evidence="1">The sequence shown here is derived from an EMBL/GenBank/DDBJ whole genome shotgun (WGS) entry which is preliminary data.</text>
</comment>
<evidence type="ECO:0000313" key="2">
    <source>
        <dbReference type="Proteomes" id="UP000034076"/>
    </source>
</evidence>
<dbReference type="AlphaFoldDB" id="A0A0M2NAD4"/>
<reference evidence="1 2" key="1">
    <citation type="submission" date="2015-04" db="EMBL/GenBank/DDBJ databases">
        <title>Draft genome sequence of bacteremic isolate Catabacter hongkongensis type strain HKU16T.</title>
        <authorList>
            <person name="Lau S.K."/>
            <person name="Teng J.L."/>
            <person name="Huang Y."/>
            <person name="Curreem S.O."/>
            <person name="Tsui S.K."/>
            <person name="Woo P.C."/>
        </authorList>
    </citation>
    <scope>NUCLEOTIDE SEQUENCE [LARGE SCALE GENOMIC DNA]</scope>
    <source>
        <strain evidence="1 2">HKU16</strain>
    </source>
</reference>
<dbReference type="EMBL" id="LAYJ01000133">
    <property type="protein sequence ID" value="KKI49454.1"/>
    <property type="molecule type" value="Genomic_DNA"/>
</dbReference>
<proteinExistence type="predicted"/>
<gene>
    <name evidence="1" type="ORF">CHK_3032</name>
</gene>
<evidence type="ECO:0000313" key="1">
    <source>
        <dbReference type="EMBL" id="KKI49454.1"/>
    </source>
</evidence>
<sequence>MKDRDSNAGCMLRQQKNFNKYFVSFFCNYAITKKINSLNKETEG</sequence>
<dbReference type="Proteomes" id="UP000034076">
    <property type="component" value="Unassembled WGS sequence"/>
</dbReference>
<keyword evidence="2" id="KW-1185">Reference proteome</keyword>
<accession>A0A0M2NAD4</accession>
<protein>
    <submittedName>
        <fullName evidence="1">Uncharacterized protein</fullName>
    </submittedName>
</protein>